<sequence>MQVDSNLDNLEHRCKKLEYIIRTISPQADIDQLVANCPDSPLWNSGLSSSIPRSLPDHLNHYSTDHDTYTSAETLHDEEPIDPDDFEWDEPFISDSTQGRPTQDGMGTLELDRRESGYLGRSAGASLMRVVNKLLGYRSCTSDDGASPHDIRRRKSSEEQRVYVCQQYPDAALLAEQQLASVAVRDVLVDSYFRTFHPMYPILHEGNFRDQYLRMDQIPKNCHWHMLLRMVLALGTLAASTRANNDDYSFYLSARERFSAEIYESGTIELLQILLLMVNYLQKRDKPNSSYTLLGLAMRMAVGLGLHREFSYGPDPLSGHTEGMPRISQPNTLKMEIRRRVWWILYLFDSGSSITFGRPPLMAVPQQTVDVTECGNVEDSKLNLTDDIGSSVPYATPYSAFIAHSRLSIISNKVYYQFYTLSRHQRPLSEPTLKDILTCFEQEMEDWRENLIADFFSPNCPEWFTGPRAIVLWKAKNLQLLLYKSFLESAAVASYQKHTAHLHSSGAYSLMSNPYLRRCIELAEESIALISQFCAEIDRLWWAVSWYATYFLFQADLFLIVVILGFPEDHQTAIECQEQVALSKALFRQLQVSNTVAGKCLNALERIERLLVVRRQNVLDDPGFAMFGTGAVNSPINGGEDPLTYSFISSLSATGVSQSSLPLLSSTGDLPPGTATPPDLAPSLPTTDITYLQNMNALPNILMNNIGRNFDSGFDMTIFFDELNLASFDDHTAIFSSVGVPSEKGMQE</sequence>
<dbReference type="EMBL" id="MU970112">
    <property type="protein sequence ID" value="KAK9320935.1"/>
    <property type="molecule type" value="Genomic_DNA"/>
</dbReference>
<keyword evidence="2" id="KW-1185">Reference proteome</keyword>
<comment type="caution">
    <text evidence="1">The sequence shown here is derived from an EMBL/GenBank/DDBJ whole genome shotgun (WGS) entry which is preliminary data.</text>
</comment>
<proteinExistence type="predicted"/>
<gene>
    <name evidence="1" type="ORF">V1517DRAFT_363574</name>
</gene>
<evidence type="ECO:0000313" key="2">
    <source>
        <dbReference type="Proteomes" id="UP001489719"/>
    </source>
</evidence>
<organism evidence="1 2">
    <name type="scientific">Lipomyces orientalis</name>
    <dbReference type="NCBI Taxonomy" id="1233043"/>
    <lineage>
        <taxon>Eukaryota</taxon>
        <taxon>Fungi</taxon>
        <taxon>Dikarya</taxon>
        <taxon>Ascomycota</taxon>
        <taxon>Saccharomycotina</taxon>
        <taxon>Lipomycetes</taxon>
        <taxon>Lipomycetales</taxon>
        <taxon>Lipomycetaceae</taxon>
        <taxon>Lipomyces</taxon>
    </lineage>
</organism>
<dbReference type="Proteomes" id="UP001489719">
    <property type="component" value="Unassembled WGS sequence"/>
</dbReference>
<accession>A0ACC3TIX5</accession>
<protein>
    <submittedName>
        <fullName evidence="1">Fungal-specific transcription factor domain-containing protein</fullName>
    </submittedName>
</protein>
<evidence type="ECO:0000313" key="1">
    <source>
        <dbReference type="EMBL" id="KAK9320935.1"/>
    </source>
</evidence>
<name>A0ACC3TIX5_9ASCO</name>
<reference evidence="2" key="1">
    <citation type="journal article" date="2024" name="Front. Bioeng. Biotechnol.">
        <title>Genome-scale model development and genomic sequencing of the oleaginous clade Lipomyces.</title>
        <authorList>
            <person name="Czajka J.J."/>
            <person name="Han Y."/>
            <person name="Kim J."/>
            <person name="Mondo S.J."/>
            <person name="Hofstad B.A."/>
            <person name="Robles A."/>
            <person name="Haridas S."/>
            <person name="Riley R."/>
            <person name="LaButti K."/>
            <person name="Pangilinan J."/>
            <person name="Andreopoulos W."/>
            <person name="Lipzen A."/>
            <person name="Yan J."/>
            <person name="Wang M."/>
            <person name="Ng V."/>
            <person name="Grigoriev I.V."/>
            <person name="Spatafora J.W."/>
            <person name="Magnuson J.K."/>
            <person name="Baker S.E."/>
            <person name="Pomraning K.R."/>
        </authorList>
    </citation>
    <scope>NUCLEOTIDE SEQUENCE [LARGE SCALE GENOMIC DNA]</scope>
    <source>
        <strain evidence="2">CBS 10300</strain>
    </source>
</reference>